<dbReference type="Pfam" id="PF02567">
    <property type="entry name" value="PhzC-PhzF"/>
    <property type="match status" value="1"/>
</dbReference>
<dbReference type="InterPro" id="IPR003719">
    <property type="entry name" value="Phenazine_PhzF-like"/>
</dbReference>
<dbReference type="NCBIfam" id="TIGR00654">
    <property type="entry name" value="PhzF_family"/>
    <property type="match status" value="1"/>
</dbReference>
<evidence type="ECO:0000256" key="1">
    <source>
        <dbReference type="ARBA" id="ARBA00008270"/>
    </source>
</evidence>
<comment type="caution">
    <text evidence="4">The sequence shown here is derived from an EMBL/GenBank/DDBJ whole genome shotgun (WGS) entry which is preliminary data.</text>
</comment>
<sequence>MQGNEFIHHQMLENASHYAAFSLGQEGGNPAGVFQVSDLISDAEMLSVADKLGYSETAFIMGRNKEWEIRYWSPKTEVPFCGHATLAAGAHLAWEQGAGNFLFQTKAGQVKVQARILEQGQLAGVSFLSPPCHHRPAEASLVRKMMDLSDLFPGDLDRNQQPVIANAGANHLLIFINSRAKLQEIEYDFVGVRNLMLEEDLLTISLLFKQDKALFYSRNLFPVGGVYEDPATGAAAAALGGFWRARYEPTSFSFKILQAEHLPTASALEVRYDTQTGNGVWVGGTVRKYSCTPKNQPN</sequence>
<dbReference type="GO" id="GO:0016853">
    <property type="term" value="F:isomerase activity"/>
    <property type="evidence" value="ECO:0007669"/>
    <property type="project" value="UniProtKB-KW"/>
</dbReference>
<dbReference type="GO" id="GO:0005737">
    <property type="term" value="C:cytoplasm"/>
    <property type="evidence" value="ECO:0007669"/>
    <property type="project" value="TreeGrafter"/>
</dbReference>
<dbReference type="AlphaFoldDB" id="A0AAN4VUS7"/>
<dbReference type="PANTHER" id="PTHR13774">
    <property type="entry name" value="PHENAZINE BIOSYNTHESIS PROTEIN"/>
    <property type="match status" value="1"/>
</dbReference>
<dbReference type="Proteomes" id="UP001310022">
    <property type="component" value="Unassembled WGS sequence"/>
</dbReference>
<keyword evidence="2" id="KW-0413">Isomerase</keyword>
<dbReference type="RefSeq" id="WP_338236240.1">
    <property type="nucleotide sequence ID" value="NZ_BQKE01000001.1"/>
</dbReference>
<feature type="active site" evidence="3">
    <location>
        <position position="56"/>
    </location>
</feature>
<dbReference type="PIRSF" id="PIRSF016184">
    <property type="entry name" value="PhzC_PhzF"/>
    <property type="match status" value="1"/>
</dbReference>
<evidence type="ECO:0000256" key="2">
    <source>
        <dbReference type="ARBA" id="ARBA00023235"/>
    </source>
</evidence>
<dbReference type="EMBL" id="BQKE01000001">
    <property type="protein sequence ID" value="GJM60509.1"/>
    <property type="molecule type" value="Genomic_DNA"/>
</dbReference>
<comment type="similarity">
    <text evidence="1">Belongs to the PhzF family.</text>
</comment>
<organism evidence="4 5">
    <name type="scientific">Persicobacter diffluens</name>
    <dbReference type="NCBI Taxonomy" id="981"/>
    <lineage>
        <taxon>Bacteria</taxon>
        <taxon>Pseudomonadati</taxon>
        <taxon>Bacteroidota</taxon>
        <taxon>Cytophagia</taxon>
        <taxon>Cytophagales</taxon>
        <taxon>Persicobacteraceae</taxon>
        <taxon>Persicobacter</taxon>
    </lineage>
</organism>
<dbReference type="Gene3D" id="3.10.310.10">
    <property type="entry name" value="Diaminopimelate Epimerase, Chain A, domain 1"/>
    <property type="match status" value="2"/>
</dbReference>
<evidence type="ECO:0000313" key="4">
    <source>
        <dbReference type="EMBL" id="GJM60509.1"/>
    </source>
</evidence>
<dbReference type="SUPFAM" id="SSF54506">
    <property type="entry name" value="Diaminopimelate epimerase-like"/>
    <property type="match status" value="1"/>
</dbReference>
<dbReference type="PANTHER" id="PTHR13774:SF39">
    <property type="entry name" value="BIOSYNTHESIS PROTEIN, PUTATIVE-RELATED"/>
    <property type="match status" value="1"/>
</dbReference>
<proteinExistence type="inferred from homology"/>
<evidence type="ECO:0000256" key="3">
    <source>
        <dbReference type="PIRSR" id="PIRSR016184-1"/>
    </source>
</evidence>
<keyword evidence="5" id="KW-1185">Reference proteome</keyword>
<reference evidence="4 5" key="1">
    <citation type="submission" date="2021-12" db="EMBL/GenBank/DDBJ databases">
        <title>Genome sequencing of bacteria with rrn-lacking chromosome and rrn-plasmid.</title>
        <authorList>
            <person name="Anda M."/>
            <person name="Iwasaki W."/>
        </authorList>
    </citation>
    <scope>NUCLEOTIDE SEQUENCE [LARGE SCALE GENOMIC DNA]</scope>
    <source>
        <strain evidence="4 5">NBRC 15940</strain>
    </source>
</reference>
<protein>
    <submittedName>
        <fullName evidence="4">Phenazine biosynthesis family protein</fullName>
    </submittedName>
</protein>
<name>A0AAN4VUS7_9BACT</name>
<evidence type="ECO:0000313" key="5">
    <source>
        <dbReference type="Proteomes" id="UP001310022"/>
    </source>
</evidence>
<accession>A0AAN4VUS7</accession>
<gene>
    <name evidence="4" type="ORF">PEDI_10610</name>
</gene>